<dbReference type="RefSeq" id="WP_338684238.1">
    <property type="nucleotide sequence ID" value="NZ_AP024702.1"/>
</dbReference>
<dbReference type="Proteomes" id="UP001374893">
    <property type="component" value="Chromosome"/>
</dbReference>
<keyword evidence="1 2" id="KW-0732">Signal</keyword>
<dbReference type="NCBIfam" id="TIGR02601">
    <property type="entry name" value="autotrns_rpt"/>
    <property type="match status" value="2"/>
</dbReference>
<evidence type="ECO:0008006" key="5">
    <source>
        <dbReference type="Google" id="ProtNLM"/>
    </source>
</evidence>
<accession>A0ABM7RDK5</accession>
<dbReference type="EMBL" id="AP024702">
    <property type="protein sequence ID" value="BCX48188.1"/>
    <property type="molecule type" value="Genomic_DNA"/>
</dbReference>
<protein>
    <recommendedName>
        <fullName evidence="5">Autotransporter-associated beta strand repeat-containing protein</fullName>
    </recommendedName>
</protein>
<evidence type="ECO:0000313" key="4">
    <source>
        <dbReference type="Proteomes" id="UP001374893"/>
    </source>
</evidence>
<proteinExistence type="predicted"/>
<evidence type="ECO:0000256" key="2">
    <source>
        <dbReference type="SAM" id="SignalP"/>
    </source>
</evidence>
<keyword evidence="4" id="KW-1185">Reference proteome</keyword>
<sequence length="1171" mass="119115">MKTSYLLLGGLIAGMNIATGASTPPYEWTGAAADGDFFNEANWTGGGGPIVDDLFNPGGAGMLGGAGAYNITGADFSGSGFGEIVDQVFWDAGADVTFTNTTGRFQQVIRSQQTGTLTFDNSDLSTGALAEWNTIGEFNAQSGPFSNQWTGFLVNDSDILATNNGTDPNQGTFYGNLTISDTSSLATQYLSNTYITLDGASSELTLNGGGNPINQSIVNLDAVGASIHFLGETVDAVLAEHLYANSADQPQSGLLIGDQLAGNAGMVAGDLDGSGNFTNSNGVGFNLVTDGGSGAILTVTALPPAGDALTYTNGSGYWDRNYGTDWNNGVTDVVFFDGDIVTFDDSATGFPGTINVLIDGIGGPVLPGGIIVNNSAGNDYVFDMATQSAELFGNAPLTKSGAGILTFLPLDNDTPYGGEITIDAGVVELGNDSSGLRNASMTVNPGGTFRLLQNTTTQNFTNPTMTLAGGTLDIEDRSFFYHSIILADGTTSTINVDQLTEFDGLFTWAGPADAFGGGQSGNLIKTGEGPLIINGRDATYTGTTTIQDGRYQVNANRTAASSAWLIEGGSLQLVDDSGAPIENLLGSPSVSLTGGTLNATGNTETIGDLSMDSTSNLTTLEIDPATTNLTVANLDLTGTLNTVVFNPAITTSGTYNVLTYTGTLTGTLGTNLVLPQYRDSQVTWNDVGGVVTVTLDLSAPGLDLTYTGVSGTNVWDTGLTADWDDSGSPEQFFLGDNVTFDDSVDAAFSGTLNVVGNPVPNSVTFDNSSAQGYTLTGDGIIGATGLTKTNDGTVVLQNLNTYTGDTVVSGGTLVLSGGTETLGDNTAIEVNSGATLEITATNAITRFQNSGDAGIVVDGGTLLHSDGNHAHIPSITLRNGAHWTATSAGSFAGVNTDLDGDVTVDGTTPSTIGPFSFGIRFNNFSPVFDVSDVTGDSAVDLSVNSRLRGNSGFTKTGAGTMFIAANPNFDTDYTTTTVTEGCLLIEDLSAIPADLTQVSVGAGACFGGAAGPSNLTDADLEAIAASVVWDAGGDARLLIDTAGGAVSVAANLAGNFKIVAAGGGTLDLTGTLAVNDIIAIDGTTVNTGPGAATAITIDSITTSAGTTPGTTKVTIAFTADGTVDVYGSADLTAWGSAIATGVSGSPIEIDNVADAKQFFVLVSEGETFPAP</sequence>
<dbReference type="InterPro" id="IPR013425">
    <property type="entry name" value="Autotrns_rpt"/>
</dbReference>
<gene>
    <name evidence="3" type="ORF">HAHE_20960</name>
</gene>
<organism evidence="3 4">
    <name type="scientific">Haloferula helveola</name>
    <dbReference type="NCBI Taxonomy" id="490095"/>
    <lineage>
        <taxon>Bacteria</taxon>
        <taxon>Pseudomonadati</taxon>
        <taxon>Verrucomicrobiota</taxon>
        <taxon>Verrucomicrobiia</taxon>
        <taxon>Verrucomicrobiales</taxon>
        <taxon>Verrucomicrobiaceae</taxon>
        <taxon>Haloferula</taxon>
    </lineage>
</organism>
<evidence type="ECO:0000313" key="3">
    <source>
        <dbReference type="EMBL" id="BCX48188.1"/>
    </source>
</evidence>
<feature type="signal peptide" evidence="2">
    <location>
        <begin position="1"/>
        <end position="20"/>
    </location>
</feature>
<name>A0ABM7RDK5_9BACT</name>
<reference evidence="3 4" key="1">
    <citation type="submission" date="2021-06" db="EMBL/GenBank/DDBJ databases">
        <title>Complete genome of Haloferula helveola possessing various polysaccharide degrading enzymes.</title>
        <authorList>
            <person name="Takami H."/>
            <person name="Huang C."/>
            <person name="Hamasaki K."/>
        </authorList>
    </citation>
    <scope>NUCLEOTIDE SEQUENCE [LARGE SCALE GENOMIC DNA]</scope>
    <source>
        <strain evidence="3 4">CN-1</strain>
    </source>
</reference>
<dbReference type="Pfam" id="PF12951">
    <property type="entry name" value="PATR"/>
    <property type="match status" value="3"/>
</dbReference>
<evidence type="ECO:0000256" key="1">
    <source>
        <dbReference type="ARBA" id="ARBA00022729"/>
    </source>
</evidence>
<feature type="chain" id="PRO_5045549281" description="Autotransporter-associated beta strand repeat-containing protein" evidence="2">
    <location>
        <begin position="21"/>
        <end position="1171"/>
    </location>
</feature>